<organism evidence="1 2">
    <name type="scientific">Staphylococcus lutrae</name>
    <dbReference type="NCBI Taxonomy" id="155085"/>
    <lineage>
        <taxon>Bacteria</taxon>
        <taxon>Bacillati</taxon>
        <taxon>Bacillota</taxon>
        <taxon>Bacilli</taxon>
        <taxon>Bacillales</taxon>
        <taxon>Staphylococcaceae</taxon>
        <taxon>Staphylococcus</taxon>
    </lineage>
</organism>
<dbReference type="RefSeq" id="WP_085237219.1">
    <property type="nucleotide sequence ID" value="NZ_CP020773.1"/>
</dbReference>
<protein>
    <submittedName>
        <fullName evidence="1">DNA topology modulation protein FlaR</fullName>
    </submittedName>
</protein>
<dbReference type="KEGG" id="slz:B5P37_05115"/>
<dbReference type="PANTHER" id="PTHR37816">
    <property type="entry name" value="YALI0E33011P"/>
    <property type="match status" value="1"/>
</dbReference>
<dbReference type="Gene3D" id="3.40.50.300">
    <property type="entry name" value="P-loop containing nucleotide triphosphate hydrolases"/>
    <property type="match status" value="1"/>
</dbReference>
<evidence type="ECO:0000313" key="1">
    <source>
        <dbReference type="EMBL" id="ARJ50741.1"/>
    </source>
</evidence>
<dbReference type="PANTHER" id="PTHR37816:SF2">
    <property type="entry name" value="DNA TOPOLOGY MODULATION PROTEIN FLAR-RELATED PROTEIN"/>
    <property type="match status" value="1"/>
</dbReference>
<dbReference type="SUPFAM" id="SSF52540">
    <property type="entry name" value="P-loop containing nucleoside triphosphate hydrolases"/>
    <property type="match status" value="1"/>
</dbReference>
<dbReference type="Proteomes" id="UP000242864">
    <property type="component" value="Chromosome"/>
</dbReference>
<keyword evidence="2" id="KW-1185">Reference proteome</keyword>
<accession>A0AAC9RS79</accession>
<dbReference type="AlphaFoldDB" id="A0AAC9RS79"/>
<name>A0AAC9RS79_9STAP</name>
<dbReference type="EMBL" id="CP020773">
    <property type="protein sequence ID" value="ARJ50741.1"/>
    <property type="molecule type" value="Genomic_DNA"/>
</dbReference>
<proteinExistence type="predicted"/>
<evidence type="ECO:0000313" key="2">
    <source>
        <dbReference type="Proteomes" id="UP000242864"/>
    </source>
</evidence>
<reference evidence="1 2" key="1">
    <citation type="submission" date="2017-04" db="EMBL/GenBank/DDBJ databases">
        <authorList>
            <person name="Veseli I.A."/>
            <person name="Tang C."/>
            <person name="Pombert J.-F."/>
        </authorList>
    </citation>
    <scope>NUCLEOTIDE SEQUENCE [LARGE SCALE GENOMIC DNA]</scope>
    <source>
        <strain evidence="1 2">ATCC 700373</strain>
    </source>
</reference>
<sequence>MTCQRIVIVGMPGAGKSTLCARLGKRFNIPYYHLDYYAWEGGVLVDAPILEHHVDTIVETPSWVVDGTYTKTLDQRLARADVLIVLTDARWRCILRVMRRYLKGRHHPQIGDNPHIISFEFIRYIWNYERDVKPKIDQIYQRHAHTCRLCQW</sequence>
<dbReference type="InterPro" id="IPR027417">
    <property type="entry name" value="P-loop_NTPase"/>
</dbReference>
<dbReference type="InterPro" id="IPR052922">
    <property type="entry name" value="Cytidylate_Kinase-2"/>
</dbReference>
<gene>
    <name evidence="1" type="ORF">B5P37_05115</name>
</gene>